<name>A0A9X2IZL8_9NOCA</name>
<feature type="region of interest" description="Disordered" evidence="1">
    <location>
        <begin position="534"/>
        <end position="591"/>
    </location>
</feature>
<dbReference type="AlphaFoldDB" id="A0A9X2IZL8"/>
<feature type="compositionally biased region" description="Basic and acidic residues" evidence="1">
    <location>
        <begin position="307"/>
        <end position="354"/>
    </location>
</feature>
<feature type="compositionally biased region" description="Basic and acidic residues" evidence="1">
    <location>
        <begin position="377"/>
        <end position="422"/>
    </location>
</feature>
<feature type="region of interest" description="Disordered" evidence="1">
    <location>
        <begin position="111"/>
        <end position="154"/>
    </location>
</feature>
<dbReference type="RefSeq" id="WP_251914477.1">
    <property type="nucleotide sequence ID" value="NZ_JAMRXG010000009.1"/>
</dbReference>
<keyword evidence="3" id="KW-1185">Reference proteome</keyword>
<evidence type="ECO:0000313" key="3">
    <source>
        <dbReference type="Proteomes" id="UP001139157"/>
    </source>
</evidence>
<organism evidence="2 3">
    <name type="scientific">Nocardia pulmonis</name>
    <dbReference type="NCBI Taxonomy" id="2951408"/>
    <lineage>
        <taxon>Bacteria</taxon>
        <taxon>Bacillati</taxon>
        <taxon>Actinomycetota</taxon>
        <taxon>Actinomycetes</taxon>
        <taxon>Mycobacteriales</taxon>
        <taxon>Nocardiaceae</taxon>
        <taxon>Nocardia</taxon>
    </lineage>
</organism>
<evidence type="ECO:0008006" key="4">
    <source>
        <dbReference type="Google" id="ProtNLM"/>
    </source>
</evidence>
<dbReference type="Proteomes" id="UP001139157">
    <property type="component" value="Unassembled WGS sequence"/>
</dbReference>
<gene>
    <name evidence="2" type="ORF">NDR86_22040</name>
</gene>
<protein>
    <recommendedName>
        <fullName evidence="4">PPE family protein</fullName>
    </recommendedName>
</protein>
<sequence>MGDNQTGIVKLEPGAAESCAQACAEMVDQLGAVQRLIDAVKVEKFGGLASGNSLEERFNTKNQQLSAILDEHIELVTDLGTKIIDAGKMYIQADQESKSWFERLEKIEFVPDPNRKLDPPTVSSANSSGSGKPQVPADGAGMDPGGTSPEPADSLGWGTLYSLGQNIDASSVRSAANTWKFAREQIVTSARTLVDKVSGVTAQQWWGVGPKAIKETAQRYQSAVGNLADRMNTLVQNAEYTGGWLDSTKAGLSAMPATPPTDQAEADAELKKYREIYQSNYENNYPASDAAFPVWPKPEGVLSDEKMTVDNKSDGDRGGKNEHGGGGEENRNDDGGEGKGSGEEESKGKGKGEEGSAGGGSGAGKSGGGESGGSGSGKKESGSKSGSEHGKSKTDPRSGGHSRVSDPSKTRPSDPPAAKDRAVQPPKAPTNRPDPASLLSNMIGPLGNAINQGVQAAGQLAQAAIQAKAAEMAGAQGPASGPGAGDPKPGGGGGGRGGGSGVGPAPLSSDTTMQSRLFPRATMSVPGGASLLGAPSTWGPGAGVPMVPGMAGGPAAGLRAQSQADRAKVRDEPFLDETELEPTTVRPVLGS</sequence>
<reference evidence="2" key="1">
    <citation type="submission" date="2022-06" db="EMBL/GenBank/DDBJ databases">
        <title>Novel species in genus nocardia.</title>
        <authorList>
            <person name="Li F."/>
        </authorList>
    </citation>
    <scope>NUCLEOTIDE SEQUENCE</scope>
    <source>
        <strain evidence="2">CDC141</strain>
    </source>
</reference>
<dbReference type="EMBL" id="JAMRXG010000009">
    <property type="protein sequence ID" value="MCM6776170.1"/>
    <property type="molecule type" value="Genomic_DNA"/>
</dbReference>
<feature type="compositionally biased region" description="Gly residues" evidence="1">
    <location>
        <begin position="480"/>
        <end position="502"/>
    </location>
</feature>
<evidence type="ECO:0000256" key="1">
    <source>
        <dbReference type="SAM" id="MobiDB-lite"/>
    </source>
</evidence>
<evidence type="ECO:0000313" key="2">
    <source>
        <dbReference type="EMBL" id="MCM6776170.1"/>
    </source>
</evidence>
<feature type="compositionally biased region" description="Gly residues" evidence="1">
    <location>
        <begin position="355"/>
        <end position="376"/>
    </location>
</feature>
<feature type="compositionally biased region" description="Low complexity" evidence="1">
    <location>
        <begin position="452"/>
        <end position="479"/>
    </location>
</feature>
<comment type="caution">
    <text evidence="2">The sequence shown here is derived from an EMBL/GenBank/DDBJ whole genome shotgun (WGS) entry which is preliminary data.</text>
</comment>
<feature type="compositionally biased region" description="Polar residues" evidence="1">
    <location>
        <begin position="121"/>
        <end position="131"/>
    </location>
</feature>
<feature type="region of interest" description="Disordered" evidence="1">
    <location>
        <begin position="307"/>
        <end position="520"/>
    </location>
</feature>
<proteinExistence type="predicted"/>
<accession>A0A9X2IZL8</accession>